<feature type="domain" description="Toc75-like second POTRA" evidence="1">
    <location>
        <begin position="227"/>
        <end position="274"/>
    </location>
</feature>
<protein>
    <submittedName>
        <fullName evidence="3">Uncharacterized protein</fullName>
    </submittedName>
</protein>
<feature type="domain" description="Toc75-like POTRA" evidence="2">
    <location>
        <begin position="168"/>
        <end position="226"/>
    </location>
</feature>
<evidence type="ECO:0000313" key="3">
    <source>
        <dbReference type="EMBL" id="KAG8390703.1"/>
    </source>
</evidence>
<dbReference type="Pfam" id="PF25282">
    <property type="entry name" value="POTRA1_3_Toc75"/>
    <property type="match status" value="2"/>
</dbReference>
<dbReference type="GO" id="GO:0009658">
    <property type="term" value="P:chloroplast organization"/>
    <property type="evidence" value="ECO:0007669"/>
    <property type="project" value="TreeGrafter"/>
</dbReference>
<reference evidence="3" key="1">
    <citation type="submission" date="2019-10" db="EMBL/GenBank/DDBJ databases">
        <authorList>
            <person name="Zhang R."/>
            <person name="Pan Y."/>
            <person name="Wang J."/>
            <person name="Ma R."/>
            <person name="Yu S."/>
        </authorList>
    </citation>
    <scope>NUCLEOTIDE SEQUENCE</scope>
    <source>
        <strain evidence="3">LA-IB0</strain>
        <tissue evidence="3">Leaf</tissue>
    </source>
</reference>
<gene>
    <name evidence="3" type="ORF">BUALT_Bualt01G0111100</name>
</gene>
<dbReference type="PANTHER" id="PTHR12815">
    <property type="entry name" value="SORTING AND ASSEMBLY MACHINERY SAMM50 PROTEIN FAMILY MEMBER"/>
    <property type="match status" value="1"/>
</dbReference>
<feature type="domain" description="Toc75-like POTRA" evidence="2">
    <location>
        <begin position="6"/>
        <end position="71"/>
    </location>
</feature>
<proteinExistence type="predicted"/>
<comment type="caution">
    <text evidence="3">The sequence shown here is derived from an EMBL/GenBank/DDBJ whole genome shotgun (WGS) entry which is preliminary data.</text>
</comment>
<keyword evidence="4" id="KW-1185">Reference proteome</keyword>
<evidence type="ECO:0000259" key="2">
    <source>
        <dbReference type="Pfam" id="PF25282"/>
    </source>
</evidence>
<dbReference type="GO" id="GO:0045037">
    <property type="term" value="P:protein import into chloroplast stroma"/>
    <property type="evidence" value="ECO:0007669"/>
    <property type="project" value="TreeGrafter"/>
</dbReference>
<evidence type="ECO:0000313" key="4">
    <source>
        <dbReference type="Proteomes" id="UP000826271"/>
    </source>
</evidence>
<evidence type="ECO:0000259" key="1">
    <source>
        <dbReference type="Pfam" id="PF25280"/>
    </source>
</evidence>
<dbReference type="AlphaFoldDB" id="A0AAV6Y8J5"/>
<dbReference type="PANTHER" id="PTHR12815:SF42">
    <property type="entry name" value="BACTERIAL SURFACE ANTIGEN (D15) DOMAIN-CONTAINING PROTEIN"/>
    <property type="match status" value="1"/>
</dbReference>
<dbReference type="InterPro" id="IPR057355">
    <property type="entry name" value="POTRA2_Toc75"/>
</dbReference>
<name>A0AAV6Y8J5_9LAMI</name>
<dbReference type="Pfam" id="PF25280">
    <property type="entry name" value="POTRA2_Toc75"/>
    <property type="match status" value="2"/>
</dbReference>
<dbReference type="EMBL" id="WHWC01000001">
    <property type="protein sequence ID" value="KAG8390703.1"/>
    <property type="molecule type" value="Genomic_DNA"/>
</dbReference>
<sequence length="461" mass="52807">MKVEAQFLNKLSVFKKYEVSKILYVDSRWGFNFGKKDPLLELVFLETGGIYTKAHLQHQMDILDMFGMSQKLFEGRAFNVNVGKQALKVLDLLSLFFNVDIRYRSDPWDALRNFSSARGQSGPKFPVEVSGELRFPGSSSSYGIGIQLFGSATADFVINHDLGVGALLLNKLSTFKKYEVSEILFIDSHWGFNFGKEDPLLELVFLEMGGIYTKAQLQHQLDVLDTTHRGKPCLLPSLELDEINEMLRANGKVTSRLLQNITRKLLKCFMHLDNAVINGMPYQNFHWHEVKVNQTFQLKHVEEGNGKPPPFVLVLNGHYGGYFGAVTTYDAFILEGPRSMRRYGVGELAASRNILQLNKLNVFKKYEVSEILFIDSHWGFNFGKEDHLLELVFLETGDPKTAEKATIDYYRRQWKSFCNKTHRGKPCLLPSLELDEINDMLRTNENVTSRLLQNIKRKLLK</sequence>
<dbReference type="GO" id="GO:0009707">
    <property type="term" value="C:chloroplast outer membrane"/>
    <property type="evidence" value="ECO:0007669"/>
    <property type="project" value="TreeGrafter"/>
</dbReference>
<accession>A0AAV6Y8J5</accession>
<dbReference type="InterPro" id="IPR057354">
    <property type="entry name" value="POTRA1_3_Toc75"/>
</dbReference>
<dbReference type="Proteomes" id="UP000826271">
    <property type="component" value="Unassembled WGS sequence"/>
</dbReference>
<feature type="domain" description="Toc75-like second POTRA" evidence="1">
    <location>
        <begin position="398"/>
        <end position="460"/>
    </location>
</feature>
<dbReference type="InterPro" id="IPR039910">
    <property type="entry name" value="D15-like"/>
</dbReference>
<organism evidence="3 4">
    <name type="scientific">Buddleja alternifolia</name>
    <dbReference type="NCBI Taxonomy" id="168488"/>
    <lineage>
        <taxon>Eukaryota</taxon>
        <taxon>Viridiplantae</taxon>
        <taxon>Streptophyta</taxon>
        <taxon>Embryophyta</taxon>
        <taxon>Tracheophyta</taxon>
        <taxon>Spermatophyta</taxon>
        <taxon>Magnoliopsida</taxon>
        <taxon>eudicotyledons</taxon>
        <taxon>Gunneridae</taxon>
        <taxon>Pentapetalae</taxon>
        <taxon>asterids</taxon>
        <taxon>lamiids</taxon>
        <taxon>Lamiales</taxon>
        <taxon>Scrophulariaceae</taxon>
        <taxon>Buddlejeae</taxon>
        <taxon>Buddleja</taxon>
    </lineage>
</organism>